<keyword evidence="3" id="KW-1185">Reference proteome</keyword>
<dbReference type="STRING" id="1610489.SAMN06295981_0319"/>
<dbReference type="InterPro" id="IPR025369">
    <property type="entry name" value="DUF4274"/>
</dbReference>
<dbReference type="AlphaFoldDB" id="A0A1X7I2Z0"/>
<evidence type="ECO:0000259" key="1">
    <source>
        <dbReference type="Pfam" id="PF14096"/>
    </source>
</evidence>
<reference evidence="3" key="1">
    <citation type="submission" date="2017-04" db="EMBL/GenBank/DDBJ databases">
        <authorList>
            <person name="Varghese N."/>
            <person name="Submissions S."/>
        </authorList>
    </citation>
    <scope>NUCLEOTIDE SEQUENCE [LARGE SCALE GENOMIC DNA]</scope>
    <source>
        <strain evidence="3">VDS</strain>
    </source>
</reference>
<dbReference type="Proteomes" id="UP000193309">
    <property type="component" value="Unassembled WGS sequence"/>
</dbReference>
<dbReference type="Pfam" id="PF14096">
    <property type="entry name" value="DUF4274"/>
    <property type="match status" value="1"/>
</dbReference>
<proteinExistence type="predicted"/>
<evidence type="ECO:0000313" key="3">
    <source>
        <dbReference type="Proteomes" id="UP000193309"/>
    </source>
</evidence>
<dbReference type="EMBL" id="FXAR01000001">
    <property type="protein sequence ID" value="SMG08060.1"/>
    <property type="molecule type" value="Genomic_DNA"/>
</dbReference>
<feature type="domain" description="DUF4274" evidence="1">
    <location>
        <begin position="6"/>
        <end position="78"/>
    </location>
</feature>
<sequence>MLDDADPIEWFVTAQTMNHDGDGLVEWMAAHPRLDRATALALYWHSQPGYHQAFASEEEVPDVNRSGWRVIHWLQERLTSGDLADHGLVFDPTDDAAGHDWTSEARNDADAAWQLPGEEVDADDWAAEHEWEDGMPPAVYEVLEEAFDNEDEEY</sequence>
<evidence type="ECO:0000313" key="2">
    <source>
        <dbReference type="EMBL" id="SMG08060.1"/>
    </source>
</evidence>
<gene>
    <name evidence="2" type="ORF">SAMN06295981_0319</name>
</gene>
<organism evidence="2 3">
    <name type="scientific">Corynebacterium pollutisoli</name>
    <dbReference type="NCBI Taxonomy" id="1610489"/>
    <lineage>
        <taxon>Bacteria</taxon>
        <taxon>Bacillati</taxon>
        <taxon>Actinomycetota</taxon>
        <taxon>Actinomycetes</taxon>
        <taxon>Mycobacteriales</taxon>
        <taxon>Corynebacteriaceae</taxon>
        <taxon>Corynebacterium</taxon>
    </lineage>
</organism>
<name>A0A1X7I2Z0_9CORY</name>
<accession>A0A1X7I2Z0</accession>
<protein>
    <recommendedName>
        <fullName evidence="1">DUF4274 domain-containing protein</fullName>
    </recommendedName>
</protein>